<dbReference type="AlphaFoldDB" id="A0A0W8FWL7"/>
<dbReference type="CDD" id="cd15482">
    <property type="entry name" value="Sialidase_non-viral"/>
    <property type="match status" value="1"/>
</dbReference>
<dbReference type="EMBL" id="LNQE01000742">
    <property type="protein sequence ID" value="KUG25228.1"/>
    <property type="molecule type" value="Genomic_DNA"/>
</dbReference>
<name>A0A0W8FWL7_9ZZZZ</name>
<dbReference type="InterPro" id="IPR002860">
    <property type="entry name" value="BNR_rpt"/>
</dbReference>
<proteinExistence type="predicted"/>
<evidence type="ECO:0008006" key="2">
    <source>
        <dbReference type="Google" id="ProtNLM"/>
    </source>
</evidence>
<dbReference type="SUPFAM" id="SSF110296">
    <property type="entry name" value="Oligoxyloglucan reducing end-specific cellobiohydrolase"/>
    <property type="match status" value="1"/>
</dbReference>
<reference evidence="1" key="1">
    <citation type="journal article" date="2015" name="Proc. Natl. Acad. Sci. U.S.A.">
        <title>Networks of energetic and metabolic interactions define dynamics in microbial communities.</title>
        <authorList>
            <person name="Embree M."/>
            <person name="Liu J.K."/>
            <person name="Al-Bassam M.M."/>
            <person name="Zengler K."/>
        </authorList>
    </citation>
    <scope>NUCLEOTIDE SEQUENCE</scope>
</reference>
<evidence type="ECO:0000313" key="1">
    <source>
        <dbReference type="EMBL" id="KUG25228.1"/>
    </source>
</evidence>
<organism evidence="1">
    <name type="scientific">hydrocarbon metagenome</name>
    <dbReference type="NCBI Taxonomy" id="938273"/>
    <lineage>
        <taxon>unclassified sequences</taxon>
        <taxon>metagenomes</taxon>
        <taxon>ecological metagenomes</taxon>
    </lineage>
</organism>
<gene>
    <name evidence="1" type="ORF">ASZ90_004954</name>
</gene>
<protein>
    <recommendedName>
        <fullName evidence="2">FlgD Ig-like domain-containing protein</fullName>
    </recommendedName>
</protein>
<dbReference type="Gene3D" id="2.60.40.4070">
    <property type="match status" value="1"/>
</dbReference>
<sequence length="528" mass="59050">MKRIFLIIILLSFISFGQSLPYYFDLDNPKSYKVAANTPASNTIEHVHIDDNGTIWLGTSRGLSKSTDNGSSWTNYYQTQDFGIKKVSKVGSQNGVIWAGLWDFVELFGESQVEGAGLRYSTDNGQTWNIIQQPVDSQNDLTVTYGINTLNALPITVAVNNMTYDIGFTSDAIWIATFAGGLRKSTDMGQTWHRVVLPPDYLDSIHPNDTLNFDLSPSAGALGFEENLNHRVFSIHVVNDNLMYVGTAAGINKSTDGGISWQKFNHQNQDQSISGNFIVELDYDYYSNTIWAATWKAVDLSEYWAVSASSNGGESWKTFLPNERVHDFGFKYTYSGESLVGSEVFAATENGVFRTSNNGSTWIANPKPIDDQTGASLLTSSFRSVETKYLSDFTTDIWLGSLRGLAKINETRNEFWSGKWTVYIASQELSEEIKAFAFPNPFAPDRSKVTIQYTIGNNDAEVTIRIFDFGMNLVRTVIQNAPRFGGIEQRELWDGRDQNGNLVPNGVYFYRIDHGSDEPLYGKIMVLM</sequence>
<dbReference type="Pfam" id="PF02012">
    <property type="entry name" value="BNR"/>
    <property type="match status" value="1"/>
</dbReference>
<comment type="caution">
    <text evidence="1">The sequence shown here is derived from an EMBL/GenBank/DDBJ whole genome shotgun (WGS) entry which is preliminary data.</text>
</comment>
<dbReference type="InterPro" id="IPR015943">
    <property type="entry name" value="WD40/YVTN_repeat-like_dom_sf"/>
</dbReference>
<dbReference type="Gene3D" id="2.130.10.10">
    <property type="entry name" value="YVTN repeat-like/Quinoprotein amine dehydrogenase"/>
    <property type="match status" value="2"/>
</dbReference>
<accession>A0A0W8FWL7</accession>